<evidence type="ECO:0000313" key="2">
    <source>
        <dbReference type="EMBL" id="RUO16158.1"/>
    </source>
</evidence>
<gene>
    <name evidence="1" type="ORF">EJK53_0074</name>
    <name evidence="2" type="ORF">EJK54_0982</name>
</gene>
<dbReference type="EMBL" id="CP034662">
    <property type="protein sequence ID" value="AZQ92261.1"/>
    <property type="molecule type" value="Genomic_DNA"/>
</dbReference>
<accession>A0A3Q9G9Y6</accession>
<reference evidence="3 4" key="1">
    <citation type="submission" date="2018-12" db="EMBL/GenBank/DDBJ databases">
        <title>Persistence of Moraxella catarrhalis in Chronic Obstructive Pulmonary Disease and Regulation of the Hag/MID Adhesin.</title>
        <authorList>
            <person name="Murphy T."/>
            <person name="Zhao X."/>
            <person name="Vyas G."/>
            <person name="Aluvathingal J."/>
            <person name="Nadendla S."/>
            <person name="Tallon L."/>
            <person name="Tettelin H."/>
        </authorList>
    </citation>
    <scope>NUCLEOTIDE SEQUENCE [LARGE SCALE GENOMIC DNA]</scope>
    <source>
        <strain evidence="2 3">173P27B1</strain>
        <strain evidence="1 4">46P58B1</strain>
    </source>
</reference>
<dbReference type="EMBL" id="RYER01000018">
    <property type="protein sequence ID" value="RUO16158.1"/>
    <property type="molecule type" value="Genomic_DNA"/>
</dbReference>
<dbReference type="Proteomes" id="UP000268436">
    <property type="component" value="Unassembled WGS sequence"/>
</dbReference>
<organism evidence="1 4">
    <name type="scientific">Moraxella catarrhalis</name>
    <name type="common">Branhamella catarrhalis</name>
    <dbReference type="NCBI Taxonomy" id="480"/>
    <lineage>
        <taxon>Bacteria</taxon>
        <taxon>Pseudomonadati</taxon>
        <taxon>Pseudomonadota</taxon>
        <taxon>Gammaproteobacteria</taxon>
        <taxon>Moraxellales</taxon>
        <taxon>Moraxellaceae</taxon>
        <taxon>Moraxella</taxon>
    </lineage>
</organism>
<evidence type="ECO:0000313" key="1">
    <source>
        <dbReference type="EMBL" id="AZQ92261.1"/>
    </source>
</evidence>
<keyword evidence="3" id="KW-1185">Reference proteome</keyword>
<evidence type="ECO:0000313" key="4">
    <source>
        <dbReference type="Proteomes" id="UP000280228"/>
    </source>
</evidence>
<name>A0A3Q9G9Y6_MORCA</name>
<evidence type="ECO:0000313" key="3">
    <source>
        <dbReference type="Proteomes" id="UP000268436"/>
    </source>
</evidence>
<dbReference type="AlphaFoldDB" id="A0A3Q9G9Y6"/>
<dbReference type="Proteomes" id="UP000280228">
    <property type="component" value="Chromosome"/>
</dbReference>
<proteinExistence type="predicted"/>
<sequence>MAYTMHTYVSVLIQIDSHGCQEHGTSTFLIKWRKTNDKQ</sequence>
<protein>
    <submittedName>
        <fullName evidence="1">Uncharacterized protein</fullName>
    </submittedName>
</protein>